<reference evidence="2 3" key="1">
    <citation type="submission" date="2019-03" db="EMBL/GenBank/DDBJ databases">
        <title>Genomic Encyclopedia of Type Strains, Phase IV (KMG-IV): sequencing the most valuable type-strain genomes for metagenomic binning, comparative biology and taxonomic classification.</title>
        <authorList>
            <person name="Goeker M."/>
        </authorList>
    </citation>
    <scope>NUCLEOTIDE SEQUENCE [LARGE SCALE GENOMIC DNA]</scope>
    <source>
        <strain evidence="2 3">DSM 104836</strain>
    </source>
</reference>
<dbReference type="SUPFAM" id="SSF63829">
    <property type="entry name" value="Calcium-dependent phosphotriesterase"/>
    <property type="match status" value="1"/>
</dbReference>
<evidence type="ECO:0000259" key="1">
    <source>
        <dbReference type="Pfam" id="PF08450"/>
    </source>
</evidence>
<proteinExistence type="predicted"/>
<sequence length="308" mass="32420">MTPEKDTMAPFSYATPIRLASELAWPEGPTLLADGRIAFVETYRSRISVLDPDGRVRPFAQVGGGPNAALAGANGEVYLTQNGGVIGPWRAEQMRPPSIQVVQPDGRVEVVADRVGSHQLRAPNDLAFGPNGWLYFTDPGGAFDPVARDNPGFICALKPDGTGVLLAQLPPCYPNGIVVEDNGDLVWVESYTRKVQRMSGGTISTLCTLPENCTPDGLKISARGHFLITGCGSGTVEVITRDGDHAGRIALGKVPTNCLFAKGGLMVTDGGGPGRSTAANNDGALWLVPRLSLAGQEPFPGHLDAIPP</sequence>
<evidence type="ECO:0000313" key="2">
    <source>
        <dbReference type="EMBL" id="TCS57245.1"/>
    </source>
</evidence>
<dbReference type="Proteomes" id="UP000295696">
    <property type="component" value="Unassembled WGS sequence"/>
</dbReference>
<keyword evidence="3" id="KW-1185">Reference proteome</keyword>
<comment type="caution">
    <text evidence="2">The sequence shown here is derived from an EMBL/GenBank/DDBJ whole genome shotgun (WGS) entry which is preliminary data.</text>
</comment>
<accession>A0A4V2UMK9</accession>
<dbReference type="PANTHER" id="PTHR47572">
    <property type="entry name" value="LIPOPROTEIN-RELATED"/>
    <property type="match status" value="1"/>
</dbReference>
<dbReference type="InterPro" id="IPR011042">
    <property type="entry name" value="6-blade_b-propeller_TolB-like"/>
</dbReference>
<dbReference type="AlphaFoldDB" id="A0A4V2UMK9"/>
<evidence type="ECO:0000313" key="3">
    <source>
        <dbReference type="Proteomes" id="UP000295696"/>
    </source>
</evidence>
<protein>
    <submittedName>
        <fullName evidence="2">Gluconolactonase</fullName>
    </submittedName>
</protein>
<organism evidence="2 3">
    <name type="scientific">Primorskyibacter sedentarius</name>
    <dbReference type="NCBI Taxonomy" id="745311"/>
    <lineage>
        <taxon>Bacteria</taxon>
        <taxon>Pseudomonadati</taxon>
        <taxon>Pseudomonadota</taxon>
        <taxon>Alphaproteobacteria</taxon>
        <taxon>Rhodobacterales</taxon>
        <taxon>Roseobacteraceae</taxon>
        <taxon>Primorskyibacter</taxon>
    </lineage>
</organism>
<dbReference type="OrthoDB" id="30052at2"/>
<dbReference type="InterPro" id="IPR051262">
    <property type="entry name" value="SMP-30/CGR1_Lactonase"/>
</dbReference>
<dbReference type="Gene3D" id="2.120.10.30">
    <property type="entry name" value="TolB, C-terminal domain"/>
    <property type="match status" value="1"/>
</dbReference>
<name>A0A4V2UMK9_9RHOB</name>
<gene>
    <name evidence="2" type="ORF">EDD52_12724</name>
</gene>
<dbReference type="Pfam" id="PF08450">
    <property type="entry name" value="SGL"/>
    <property type="match status" value="1"/>
</dbReference>
<dbReference type="EMBL" id="SLZU01000027">
    <property type="protein sequence ID" value="TCS57245.1"/>
    <property type="molecule type" value="Genomic_DNA"/>
</dbReference>
<dbReference type="InterPro" id="IPR013658">
    <property type="entry name" value="SGL"/>
</dbReference>
<feature type="domain" description="SMP-30/Gluconolactonase/LRE-like region" evidence="1">
    <location>
        <begin position="25"/>
        <end position="261"/>
    </location>
</feature>
<dbReference type="PANTHER" id="PTHR47572:SF5">
    <property type="entry name" value="BLR2277 PROTEIN"/>
    <property type="match status" value="1"/>
</dbReference>